<feature type="region of interest" description="Disordered" evidence="2">
    <location>
        <begin position="88"/>
        <end position="128"/>
    </location>
</feature>
<comment type="subcellular location">
    <subcellularLocation>
        <location evidence="1">Membrane</location>
        <topology evidence="1">Multi-pass membrane protein</topology>
    </subcellularLocation>
</comment>
<evidence type="ECO:0000256" key="1">
    <source>
        <dbReference type="ARBA" id="ARBA00004141"/>
    </source>
</evidence>
<organism evidence="4 5">
    <name type="scientific">Oryza meyeriana var. granulata</name>
    <dbReference type="NCBI Taxonomy" id="110450"/>
    <lineage>
        <taxon>Eukaryota</taxon>
        <taxon>Viridiplantae</taxon>
        <taxon>Streptophyta</taxon>
        <taxon>Embryophyta</taxon>
        <taxon>Tracheophyta</taxon>
        <taxon>Spermatophyta</taxon>
        <taxon>Magnoliopsida</taxon>
        <taxon>Liliopsida</taxon>
        <taxon>Poales</taxon>
        <taxon>Poaceae</taxon>
        <taxon>BOP clade</taxon>
        <taxon>Oryzoideae</taxon>
        <taxon>Oryzeae</taxon>
        <taxon>Oryzinae</taxon>
        <taxon>Oryza</taxon>
        <taxon>Oryza meyeriana</taxon>
    </lineage>
</organism>
<keyword evidence="5" id="KW-1185">Reference proteome</keyword>
<evidence type="ECO:0000256" key="2">
    <source>
        <dbReference type="SAM" id="MobiDB-lite"/>
    </source>
</evidence>
<dbReference type="GO" id="GO:0016020">
    <property type="term" value="C:membrane"/>
    <property type="evidence" value="ECO:0007669"/>
    <property type="project" value="UniProtKB-SubCell"/>
</dbReference>
<dbReference type="InterPro" id="IPR021940">
    <property type="entry name" value="CER1-like_C"/>
</dbReference>
<dbReference type="OrthoDB" id="408954at2759"/>
<comment type="caution">
    <text evidence="4">The sequence shown here is derived from an EMBL/GenBank/DDBJ whole genome shotgun (WGS) entry which is preliminary data.</text>
</comment>
<feature type="compositionally biased region" description="Low complexity" evidence="2">
    <location>
        <begin position="88"/>
        <end position="108"/>
    </location>
</feature>
<dbReference type="EMBL" id="SPHZ02000009">
    <property type="protein sequence ID" value="KAF0900318.1"/>
    <property type="molecule type" value="Genomic_DNA"/>
</dbReference>
<reference evidence="4 5" key="1">
    <citation type="submission" date="2019-11" db="EMBL/GenBank/DDBJ databases">
        <title>Whole genome sequence of Oryza granulata.</title>
        <authorList>
            <person name="Li W."/>
        </authorList>
    </citation>
    <scope>NUCLEOTIDE SEQUENCE [LARGE SCALE GENOMIC DNA]</scope>
    <source>
        <strain evidence="5">cv. Menghai</strain>
        <tissue evidence="4">Leaf</tissue>
    </source>
</reference>
<evidence type="ECO:0000313" key="4">
    <source>
        <dbReference type="EMBL" id="KAF0900318.1"/>
    </source>
</evidence>
<dbReference type="Proteomes" id="UP000479710">
    <property type="component" value="Unassembled WGS sequence"/>
</dbReference>
<dbReference type="AlphaFoldDB" id="A0A6G1CIJ5"/>
<gene>
    <name evidence="4" type="ORF">E2562_030606</name>
</gene>
<feature type="domain" description="Very-long-chain aldehyde decarbonylase CER1-like C-terminal" evidence="3">
    <location>
        <begin position="30"/>
        <end position="77"/>
    </location>
</feature>
<protein>
    <recommendedName>
        <fullName evidence="3">Very-long-chain aldehyde decarbonylase CER1-like C-terminal domain-containing protein</fullName>
    </recommendedName>
</protein>
<name>A0A6G1CIJ5_9ORYZ</name>
<evidence type="ECO:0000313" key="5">
    <source>
        <dbReference type="Proteomes" id="UP000479710"/>
    </source>
</evidence>
<evidence type="ECO:0000259" key="3">
    <source>
        <dbReference type="Pfam" id="PF12076"/>
    </source>
</evidence>
<proteinExistence type="predicted"/>
<sequence length="128" mass="13585">MPCAAASWDHLRSPPSIGSTPCAAALRVHVGKWLTPWEQRWAPAGTHFHQFVVPPVIGLRRDCTYGRLAAMRLPADVRVHAGARRGALALGATTTTRSAPSTSSGTPRCPTASAPRLIDRPACGRGLN</sequence>
<accession>A0A6G1CIJ5</accession>
<dbReference type="Pfam" id="PF12076">
    <property type="entry name" value="CER1-like_C"/>
    <property type="match status" value="1"/>
</dbReference>